<accession>A0A084B084</accession>
<sequence length="315" mass="34425">MPVYLCHGFRWHRDAIRVFVIFNDLDDAAPDWIIGPATSRAILEHFTHIFPFIPDPSERDPEPVPRAAETSVGTPHPRPAPPSDAAAAAAAAAAANLPRSDSSLSEPTSSHGQDAVLAHSWSAVHLLEEHDPQDLSEHTRPYAYVADRVVRVDRGAGVQACMDDYDRACRARDASWFAMLRDKLAPGETMQWYVVVCGDEDRQVAPEDAFSLETGHVAMPNHTAAPRLETIAEIPAWSQSSSLPAQAQQPPPPDDAPKTQPQKQEPLPTRQGNPQSGPSESSTDSGRARKRAPQSLSARLKDSATIRRLLGKKDR</sequence>
<protein>
    <recommendedName>
        <fullName evidence="4">Developmental regulator</fullName>
    </recommendedName>
</protein>
<dbReference type="OrthoDB" id="371463at2759"/>
<proteinExistence type="predicted"/>
<reference evidence="2 3" key="1">
    <citation type="journal article" date="2014" name="BMC Genomics">
        <title>Comparative genome sequencing reveals chemotype-specific gene clusters in the toxigenic black mold Stachybotrys.</title>
        <authorList>
            <person name="Semeiks J."/>
            <person name="Borek D."/>
            <person name="Otwinowski Z."/>
            <person name="Grishin N.V."/>
        </authorList>
    </citation>
    <scope>NUCLEOTIDE SEQUENCE [LARGE SCALE GENOMIC DNA]</scope>
    <source>
        <strain evidence="3">CBS 109288 / IBT 7711</strain>
    </source>
</reference>
<feature type="compositionally biased region" description="Basic and acidic residues" evidence="1">
    <location>
        <begin position="299"/>
        <end position="315"/>
    </location>
</feature>
<evidence type="ECO:0000313" key="3">
    <source>
        <dbReference type="Proteomes" id="UP000028045"/>
    </source>
</evidence>
<feature type="compositionally biased region" description="Polar residues" evidence="1">
    <location>
        <begin position="270"/>
        <end position="285"/>
    </location>
</feature>
<evidence type="ECO:0008006" key="4">
    <source>
        <dbReference type="Google" id="ProtNLM"/>
    </source>
</evidence>
<feature type="region of interest" description="Disordered" evidence="1">
    <location>
        <begin position="53"/>
        <end position="85"/>
    </location>
</feature>
<dbReference type="HOGENOM" id="CLU_052060_0_0_1"/>
<evidence type="ECO:0000256" key="1">
    <source>
        <dbReference type="SAM" id="MobiDB-lite"/>
    </source>
</evidence>
<dbReference type="Proteomes" id="UP000028045">
    <property type="component" value="Unassembled WGS sequence"/>
</dbReference>
<evidence type="ECO:0000313" key="2">
    <source>
        <dbReference type="EMBL" id="KEY70963.1"/>
    </source>
</evidence>
<keyword evidence="3" id="KW-1185">Reference proteome</keyword>
<feature type="compositionally biased region" description="Low complexity" evidence="1">
    <location>
        <begin position="239"/>
        <end position="248"/>
    </location>
</feature>
<organism evidence="2 3">
    <name type="scientific">Stachybotrys chartarum (strain CBS 109288 / IBT 7711)</name>
    <name type="common">Toxic black mold</name>
    <name type="synonym">Stilbospora chartarum</name>
    <dbReference type="NCBI Taxonomy" id="1280523"/>
    <lineage>
        <taxon>Eukaryota</taxon>
        <taxon>Fungi</taxon>
        <taxon>Dikarya</taxon>
        <taxon>Ascomycota</taxon>
        <taxon>Pezizomycotina</taxon>
        <taxon>Sordariomycetes</taxon>
        <taxon>Hypocreomycetidae</taxon>
        <taxon>Hypocreales</taxon>
        <taxon>Stachybotryaceae</taxon>
        <taxon>Stachybotrys</taxon>
    </lineage>
</organism>
<feature type="region of interest" description="Disordered" evidence="1">
    <location>
        <begin position="239"/>
        <end position="315"/>
    </location>
</feature>
<gene>
    <name evidence="2" type="ORF">S7711_00800</name>
</gene>
<name>A0A084B084_STACB</name>
<dbReference type="AlphaFoldDB" id="A0A084B084"/>
<dbReference type="EMBL" id="KL648402">
    <property type="protein sequence ID" value="KEY70963.1"/>
    <property type="molecule type" value="Genomic_DNA"/>
</dbReference>